<dbReference type="Proteomes" id="UP001272242">
    <property type="component" value="Unassembled WGS sequence"/>
</dbReference>
<gene>
    <name evidence="1" type="ORF">R5W23_003462</name>
</gene>
<protein>
    <recommendedName>
        <fullName evidence="3">SMI1/KNR4 family protein</fullName>
    </recommendedName>
</protein>
<evidence type="ECO:0008006" key="3">
    <source>
        <dbReference type="Google" id="ProtNLM"/>
    </source>
</evidence>
<comment type="caution">
    <text evidence="1">The sequence shown here is derived from an EMBL/GenBank/DDBJ whole genome shotgun (WGS) entry which is preliminary data.</text>
</comment>
<accession>A0ABU5F839</accession>
<evidence type="ECO:0000313" key="2">
    <source>
        <dbReference type="Proteomes" id="UP001272242"/>
    </source>
</evidence>
<name>A0ABU5F839_9BACT</name>
<dbReference type="RefSeq" id="WP_320688367.1">
    <property type="nucleotide sequence ID" value="NZ_JAXBLV010000205.1"/>
</dbReference>
<proteinExistence type="predicted"/>
<keyword evidence="2" id="KW-1185">Reference proteome</keyword>
<sequence>MTEAEWLACEDRRFMLHGAMSEVVTGRKIRLFGCAACRRLWDEIEDRRCREAIEASERYADDSLPERELDRLSAAAEEAFEDAVAERDDRLIHLAGASSDVSNPLMTLTQIVGAVEALSQASWSGPLEERRAQVGLLRDIFGDLFNPAALSPEWITDTAVALSREMYHSRDFSAMPILADALQDAGCDSKIVLAHCRGPGPHVRGCWVVDLVLGKS</sequence>
<dbReference type="EMBL" id="JAXBLV010000205">
    <property type="protein sequence ID" value="MDY3562031.1"/>
    <property type="molecule type" value="Genomic_DNA"/>
</dbReference>
<evidence type="ECO:0000313" key="1">
    <source>
        <dbReference type="EMBL" id="MDY3562031.1"/>
    </source>
</evidence>
<reference evidence="2" key="1">
    <citation type="journal article" date="2023" name="Mar. Drugs">
        <title>Gemmata algarum, a Novel Planctomycete Isolated from an Algal Mat, Displays Antimicrobial Activity.</title>
        <authorList>
            <person name="Kumar G."/>
            <person name="Kallscheuer N."/>
            <person name="Kashif M."/>
            <person name="Ahamad S."/>
            <person name="Jagadeeshwari U."/>
            <person name="Pannikurungottu S."/>
            <person name="Haufschild T."/>
            <person name="Kabuu M."/>
            <person name="Sasikala C."/>
            <person name="Jogler C."/>
            <person name="Ramana C."/>
        </authorList>
    </citation>
    <scope>NUCLEOTIDE SEQUENCE [LARGE SCALE GENOMIC DNA]</scope>
    <source>
        <strain evidence="2">JC673</strain>
    </source>
</reference>
<organism evidence="1 2">
    <name type="scientific">Gemmata algarum</name>
    <dbReference type="NCBI Taxonomy" id="2975278"/>
    <lineage>
        <taxon>Bacteria</taxon>
        <taxon>Pseudomonadati</taxon>
        <taxon>Planctomycetota</taxon>
        <taxon>Planctomycetia</taxon>
        <taxon>Gemmatales</taxon>
        <taxon>Gemmataceae</taxon>
        <taxon>Gemmata</taxon>
    </lineage>
</organism>